<proteinExistence type="inferred from homology"/>
<name>A0A9W8YLD7_9PEZI</name>
<feature type="compositionally biased region" description="Gly residues" evidence="8">
    <location>
        <begin position="660"/>
        <end position="670"/>
    </location>
</feature>
<sequence length="1267" mass="138429">MDSRPTAAEPKQSYQPVATWSRVGVNGNGTGPSTPRTTGSSTPTSTFSEPVPLSPYPPTLDLLAPLLFSQHQAQLLQYNKLISPGRGGGGGLQPTSLAGLPQVPNIQAPPRSRSSSKVSHKDGHSSKQSPATQNCHGTRGFKNIERQDCEGMTMEKDTSIIPHEKAKPKPKAKETTPEKTPLKTQPDLAHPLPSRPARSVAQTQQLSNGNSNQSSSVPSTPHQRARNLSFASREPSPTAIQNHSPRSAYSEPNGGVASLPVRQQAPIRPCRFETAQFKQRRRMPYSLGSDRLEKISPEKIKSKLSEDEERKLSTDMRELYDRLLPSPSVEENRTKMVTKLEKIFNDEWPGHDIRVHRFGSSGNLLCSDDSDVDICITTDWKELEGVCIIADLLARRGMEKVVCVSGAKVPIVKMWDPELQLACDMNVNNTLALENTRMIRTYVEIDERVRPLAMVIKHWTRRRVVNDAAYGATLSSYTWICMIVAFLQLREPAVLPALHQMDRCKLPTANGQKSDFADDLEKLRGFGDKNKSTLGVLLFEFFKFFAHEFDYDNMVLSVRLGKLINKKDKTEKEWQHLNNHICVEEPFNKVRNLGNTADEFSFRGLHMEMRRAFDLVAVGKLEECCEQFVFPKQEPAESRAYVKPLPRPAMLRSSSQQQPGRGGRNGGGRGNRNHFRNGNSSRRASSSNAYENAPTSAPAAAAAAALPHPMMAQGHDGSAGDLHQWSQLAQAYHHPAMLSNALMAQQDRMWYQAQLHAALVQAQRMQGHSAQSAGRSRTNSFDQAPPLSAPLRGDYYTWPAHLQQFYAAHAQAQQQQQQQQQQYFTSYPSSPSATAVPEFRRSLHRSNAPNEGSSSNSGMLRSQSQPASRTPAPGGQPVPNFPAGAQTASGVSSYTPRQSNLSPFPAYAADDRTDSEADDVSNRTLPDSPPEEDSAGYLGYFIADSTSPRKPVQGIPVIGDVGMSDASRRRLSTEGPQSVLDRRLQRTSRSPSPLGHGRKVSAGGSSAPSVPPSYPQNGYRPMKESSPLVVNGSTFMPPSTNWFSTNSGETAYDNPLQINQGEAVNGTFTPESSVNSAVSDRPLVVDGSAAQSPIFTPVAGAIPPNPQRMVVPVSSGSLPYSTALGDPSPSNGISAPRNQSGLASLDLAILNPRFSGTQHLSPVYENRIPSPTVSREKPFNQPAESLERSIHKSSSRNGTTKESSTSNGQVNGHPPRENGSGRVTKGEVDNVWHQQKPRKKQGAKGNTGKAAVQSEKPPKDLSERKGG</sequence>
<dbReference type="PANTHER" id="PTHR12271">
    <property type="entry name" value="POLY A POLYMERASE CID PAP -RELATED"/>
    <property type="match status" value="1"/>
</dbReference>
<feature type="compositionally biased region" description="Polar residues" evidence="8">
    <location>
        <begin position="1195"/>
        <end position="1210"/>
    </location>
</feature>
<feature type="compositionally biased region" description="Basic and acidic residues" evidence="8">
    <location>
        <begin position="142"/>
        <end position="181"/>
    </location>
</feature>
<evidence type="ECO:0000313" key="12">
    <source>
        <dbReference type="Proteomes" id="UP001140453"/>
    </source>
</evidence>
<protein>
    <recommendedName>
        <fullName evidence="4">polynucleotide adenylyltransferase</fullName>
        <ecNumber evidence="4">2.7.7.19</ecNumber>
    </recommendedName>
</protein>
<feature type="compositionally biased region" description="Low complexity" evidence="8">
    <location>
        <begin position="31"/>
        <end position="46"/>
    </location>
</feature>
<dbReference type="Gene3D" id="3.30.460.10">
    <property type="entry name" value="Beta Polymerase, domain 2"/>
    <property type="match status" value="1"/>
</dbReference>
<keyword evidence="6" id="KW-0479">Metal-binding</keyword>
<feature type="domain" description="PAP-associated" evidence="9">
    <location>
        <begin position="533"/>
        <end position="589"/>
    </location>
</feature>
<feature type="region of interest" description="Disordered" evidence="8">
    <location>
        <begin position="766"/>
        <end position="788"/>
    </location>
</feature>
<evidence type="ECO:0000256" key="5">
    <source>
        <dbReference type="ARBA" id="ARBA00022679"/>
    </source>
</evidence>
<dbReference type="AlphaFoldDB" id="A0A9W8YLD7"/>
<dbReference type="OrthoDB" id="2274644at2759"/>
<dbReference type="GO" id="GO:1990817">
    <property type="term" value="F:poly(A) RNA polymerase activity"/>
    <property type="evidence" value="ECO:0007669"/>
    <property type="project" value="UniProtKB-EC"/>
</dbReference>
<dbReference type="EC" id="2.7.7.19" evidence="4"/>
<evidence type="ECO:0000313" key="11">
    <source>
        <dbReference type="EMBL" id="KAJ4386844.1"/>
    </source>
</evidence>
<feature type="compositionally biased region" description="Polar residues" evidence="8">
    <location>
        <begin position="238"/>
        <end position="247"/>
    </location>
</feature>
<feature type="compositionally biased region" description="Low complexity" evidence="8">
    <location>
        <begin position="204"/>
        <end position="216"/>
    </location>
</feature>
<accession>A0A9W8YLD7</accession>
<dbReference type="GO" id="GO:0046872">
    <property type="term" value="F:metal ion binding"/>
    <property type="evidence" value="ECO:0007669"/>
    <property type="project" value="UniProtKB-KW"/>
</dbReference>
<dbReference type="GO" id="GO:0031123">
    <property type="term" value="P:RNA 3'-end processing"/>
    <property type="evidence" value="ECO:0007669"/>
    <property type="project" value="TreeGrafter"/>
</dbReference>
<evidence type="ECO:0000256" key="7">
    <source>
        <dbReference type="ARBA" id="ARBA00022842"/>
    </source>
</evidence>
<evidence type="ECO:0000256" key="6">
    <source>
        <dbReference type="ARBA" id="ARBA00022723"/>
    </source>
</evidence>
<dbReference type="Pfam" id="PF22600">
    <property type="entry name" value="MTPAP-like_central"/>
    <property type="match status" value="1"/>
</dbReference>
<dbReference type="GO" id="GO:0010605">
    <property type="term" value="P:negative regulation of macromolecule metabolic process"/>
    <property type="evidence" value="ECO:0007669"/>
    <property type="project" value="UniProtKB-ARBA"/>
</dbReference>
<comment type="cofactor">
    <cofactor evidence="2">
        <name>Mg(2+)</name>
        <dbReference type="ChEBI" id="CHEBI:18420"/>
    </cofactor>
</comment>
<dbReference type="Gene3D" id="1.10.1410.10">
    <property type="match status" value="1"/>
</dbReference>
<gene>
    <name evidence="11" type="ORF">N0V93_009742</name>
</gene>
<feature type="region of interest" description="Disordered" evidence="8">
    <location>
        <begin position="817"/>
        <end position="1025"/>
    </location>
</feature>
<evidence type="ECO:0000259" key="9">
    <source>
        <dbReference type="Pfam" id="PF03828"/>
    </source>
</evidence>
<evidence type="ECO:0000256" key="1">
    <source>
        <dbReference type="ARBA" id="ARBA00001936"/>
    </source>
</evidence>
<feature type="region of interest" description="Disordered" evidence="8">
    <location>
        <begin position="644"/>
        <end position="702"/>
    </location>
</feature>
<dbReference type="InterPro" id="IPR043519">
    <property type="entry name" value="NT_sf"/>
</dbReference>
<feature type="compositionally biased region" description="Low complexity" evidence="8">
    <location>
        <begin position="676"/>
        <end position="702"/>
    </location>
</feature>
<dbReference type="SUPFAM" id="SSF81301">
    <property type="entry name" value="Nucleotidyltransferase"/>
    <property type="match status" value="1"/>
</dbReference>
<feature type="compositionally biased region" description="Polar residues" evidence="8">
    <location>
        <begin position="845"/>
        <end position="868"/>
    </location>
</feature>
<keyword evidence="5" id="KW-0808">Transferase</keyword>
<evidence type="ECO:0000256" key="4">
    <source>
        <dbReference type="ARBA" id="ARBA00012388"/>
    </source>
</evidence>
<evidence type="ECO:0000256" key="3">
    <source>
        <dbReference type="ARBA" id="ARBA00008593"/>
    </source>
</evidence>
<keyword evidence="7" id="KW-0460">Magnesium</keyword>
<evidence type="ECO:0000259" key="10">
    <source>
        <dbReference type="Pfam" id="PF22600"/>
    </source>
</evidence>
<feature type="compositionally biased region" description="Basic and acidic residues" evidence="8">
    <location>
        <begin position="1256"/>
        <end position="1267"/>
    </location>
</feature>
<organism evidence="11 12">
    <name type="scientific">Gnomoniopsis smithogilvyi</name>
    <dbReference type="NCBI Taxonomy" id="1191159"/>
    <lineage>
        <taxon>Eukaryota</taxon>
        <taxon>Fungi</taxon>
        <taxon>Dikarya</taxon>
        <taxon>Ascomycota</taxon>
        <taxon>Pezizomycotina</taxon>
        <taxon>Sordariomycetes</taxon>
        <taxon>Sordariomycetidae</taxon>
        <taxon>Diaporthales</taxon>
        <taxon>Gnomoniaceae</taxon>
        <taxon>Gnomoniopsis</taxon>
    </lineage>
</organism>
<dbReference type="Pfam" id="PF03828">
    <property type="entry name" value="PAP_assoc"/>
    <property type="match status" value="1"/>
</dbReference>
<keyword evidence="12" id="KW-1185">Reference proteome</keyword>
<feature type="compositionally biased region" description="Polar residues" evidence="8">
    <location>
        <begin position="886"/>
        <end position="902"/>
    </location>
</feature>
<dbReference type="CDD" id="cd05402">
    <property type="entry name" value="NT_PAP_TUTase"/>
    <property type="match status" value="1"/>
</dbReference>
<comment type="similarity">
    <text evidence="3">Belongs to the DNA polymerase type-B-like family.</text>
</comment>
<dbReference type="InterPro" id="IPR054708">
    <property type="entry name" value="MTPAP-like_central"/>
</dbReference>
<dbReference type="EMBL" id="JAPEVB010000006">
    <property type="protein sequence ID" value="KAJ4386844.1"/>
    <property type="molecule type" value="Genomic_DNA"/>
</dbReference>
<dbReference type="InterPro" id="IPR002058">
    <property type="entry name" value="PAP_assoc"/>
</dbReference>
<dbReference type="Proteomes" id="UP001140453">
    <property type="component" value="Unassembled WGS sequence"/>
</dbReference>
<feature type="domain" description="Poly(A) RNA polymerase mitochondrial-like central palm" evidence="10">
    <location>
        <begin position="312"/>
        <end position="443"/>
    </location>
</feature>
<feature type="region of interest" description="Disordered" evidence="8">
    <location>
        <begin position="86"/>
        <end position="262"/>
    </location>
</feature>
<evidence type="ECO:0000256" key="2">
    <source>
        <dbReference type="ARBA" id="ARBA00001946"/>
    </source>
</evidence>
<dbReference type="SUPFAM" id="SSF81631">
    <property type="entry name" value="PAP/OAS1 substrate-binding domain"/>
    <property type="match status" value="1"/>
</dbReference>
<dbReference type="PANTHER" id="PTHR12271:SF113">
    <property type="entry name" value="POLY(A) RNA POLYMERASE CID11"/>
    <property type="match status" value="1"/>
</dbReference>
<comment type="cofactor">
    <cofactor evidence="1">
        <name>Mn(2+)</name>
        <dbReference type="ChEBI" id="CHEBI:29035"/>
    </cofactor>
</comment>
<feature type="compositionally biased region" description="Polar residues" evidence="8">
    <location>
        <begin position="126"/>
        <end position="136"/>
    </location>
</feature>
<reference evidence="11" key="1">
    <citation type="submission" date="2022-10" db="EMBL/GenBank/DDBJ databases">
        <title>Tapping the CABI collections for fungal endophytes: first genome assemblies for Collariella, Neodidymelliopsis, Ascochyta clinopodiicola, Didymella pomorum, Didymosphaeria variabile, Neocosmospora piperis and Neocucurbitaria cava.</title>
        <authorList>
            <person name="Hill R."/>
        </authorList>
    </citation>
    <scope>NUCLEOTIDE SEQUENCE</scope>
    <source>
        <strain evidence="11">IMI 355082</strain>
    </source>
</reference>
<feature type="region of interest" description="Disordered" evidence="8">
    <location>
        <begin position="1"/>
        <end position="56"/>
    </location>
</feature>
<feature type="compositionally biased region" description="Polar residues" evidence="8">
    <location>
        <begin position="766"/>
        <end position="782"/>
    </location>
</feature>
<evidence type="ECO:0000256" key="8">
    <source>
        <dbReference type="SAM" id="MobiDB-lite"/>
    </source>
</evidence>
<feature type="region of interest" description="Disordered" evidence="8">
    <location>
        <begin position="1157"/>
        <end position="1267"/>
    </location>
</feature>
<comment type="caution">
    <text evidence="11">The sequence shown here is derived from an EMBL/GenBank/DDBJ whole genome shotgun (WGS) entry which is preliminary data.</text>
</comment>